<dbReference type="PANTHER" id="PTHR48412:SF1">
    <property type="entry name" value="ARM REPEAT SUPERFAMILY PROTEIN"/>
    <property type="match status" value="1"/>
</dbReference>
<feature type="domain" description="RRP12 N-terminal HEAT" evidence="2">
    <location>
        <begin position="11"/>
        <end position="284"/>
    </location>
</feature>
<dbReference type="EMBL" id="PJQY01000250">
    <property type="protein sequence ID" value="PQQ14779.1"/>
    <property type="molecule type" value="Genomic_DNA"/>
</dbReference>
<gene>
    <name evidence="3" type="ORF">Pyn_28047</name>
</gene>
<dbReference type="InterPro" id="IPR057860">
    <property type="entry name" value="HEAT_RRP12_N"/>
</dbReference>
<name>A0A314Z6F4_PRUYE</name>
<dbReference type="InterPro" id="IPR012978">
    <property type="entry name" value="HEAT_RRP12"/>
</dbReference>
<comment type="caution">
    <text evidence="3">The sequence shown here is derived from an EMBL/GenBank/DDBJ whole genome shotgun (WGS) entry which is preliminary data.</text>
</comment>
<dbReference type="PANTHER" id="PTHR48412">
    <property type="entry name" value="ARM REPEAT SUPERFAMILY PROTEIN"/>
    <property type="match status" value="1"/>
</dbReference>
<reference evidence="3 4" key="1">
    <citation type="submission" date="2018-02" db="EMBL/GenBank/DDBJ databases">
        <title>Draft genome of wild Prunus yedoensis var. nudiflora.</title>
        <authorList>
            <person name="Baek S."/>
            <person name="Kim J.-H."/>
            <person name="Choi K."/>
            <person name="Kim G.-B."/>
            <person name="Cho A."/>
            <person name="Jang H."/>
            <person name="Shin C.-H."/>
            <person name="Yu H.-J."/>
            <person name="Mun J.-H."/>
        </authorList>
    </citation>
    <scope>NUCLEOTIDE SEQUENCE [LARGE SCALE GENOMIC DNA]</scope>
    <source>
        <strain evidence="4">cv. Jeju island</strain>
        <tissue evidence="3">Leaf</tissue>
    </source>
</reference>
<dbReference type="SUPFAM" id="SSF48371">
    <property type="entry name" value="ARM repeat"/>
    <property type="match status" value="1"/>
</dbReference>
<evidence type="ECO:0000259" key="1">
    <source>
        <dbReference type="Pfam" id="PF08161"/>
    </source>
</evidence>
<evidence type="ECO:0000259" key="2">
    <source>
        <dbReference type="Pfam" id="PF25772"/>
    </source>
</evidence>
<keyword evidence="4" id="KW-1185">Reference proteome</keyword>
<dbReference type="Pfam" id="PF08161">
    <property type="entry name" value="RRP12_HEAT"/>
    <property type="match status" value="1"/>
</dbReference>
<dbReference type="Pfam" id="PF25772">
    <property type="entry name" value="HEAT_RRP12_N"/>
    <property type="match status" value="1"/>
</dbReference>
<dbReference type="AlphaFoldDB" id="A0A314Z6F4"/>
<feature type="domain" description="RRP12 HEAT" evidence="1">
    <location>
        <begin position="366"/>
        <end position="605"/>
    </location>
</feature>
<organism evidence="3 4">
    <name type="scientific">Prunus yedoensis var. nudiflora</name>
    <dbReference type="NCBI Taxonomy" id="2094558"/>
    <lineage>
        <taxon>Eukaryota</taxon>
        <taxon>Viridiplantae</taxon>
        <taxon>Streptophyta</taxon>
        <taxon>Embryophyta</taxon>
        <taxon>Tracheophyta</taxon>
        <taxon>Spermatophyta</taxon>
        <taxon>Magnoliopsida</taxon>
        <taxon>eudicotyledons</taxon>
        <taxon>Gunneridae</taxon>
        <taxon>Pentapetalae</taxon>
        <taxon>rosids</taxon>
        <taxon>fabids</taxon>
        <taxon>Rosales</taxon>
        <taxon>Rosaceae</taxon>
        <taxon>Amygdaloideae</taxon>
        <taxon>Amygdaleae</taxon>
        <taxon>Prunus</taxon>
    </lineage>
</organism>
<dbReference type="OrthoDB" id="2192888at2759"/>
<evidence type="ECO:0000313" key="3">
    <source>
        <dbReference type="EMBL" id="PQQ14779.1"/>
    </source>
</evidence>
<dbReference type="STRING" id="2094558.A0A314Z6F4"/>
<dbReference type="InterPro" id="IPR016024">
    <property type="entry name" value="ARM-type_fold"/>
</dbReference>
<proteinExistence type="predicted"/>
<accession>A0A314Z6F4</accession>
<sequence>MDEEHHHDLDAEAIEPFNDGADICQQLMDRYAKSSAPQHRHLLATAAAMRSILAAESLPLTPPAYFAATISAIDDMSSSVSQNLDPTGVAALLSFLAMVLPLMPPRSVSSGKAGEAVSMLIELLEKEEGLAMSSVRALIKCLGVLVGFCDLEDWGSIKLGLETLLKFSVDRRPKIRKCSQDCLETVFKSLQSHAVIKEVSKLVLSKLKGYMPLAVELSSRTKNGPKNLEVLHMLNVVKLTVPFLSAKVSSKLLSEMNKLVGSRFSALTRHVLQIIEALFKTSRVNAIVSETEEAIASLASFVSKGDKNPLDTVMSAATLLKSSVCILHTGESTSWINNLPLVCGSVAGLLTSEASTAAHASGLPNEHLLDVISALFLKLGGISYIYMKNILLNLANLMTLASGDKSNTDHLQKCIGTAVIAMGPERILELLPISLNASDFTCLNIWLIPILKNYVVGASLGYYLEHIMPLAKSFCRASTKVKKSITSQDLQAHARDLLGLLPAFCNLPTDICQKFGSLAEVLVTFLKDSLMHENIAVALQVLVNQNKRVLDQKDGGGETNSYDVNKMLPKFEHIPTYSKKTATRNIRALTSCSAELLQALTDLFVDSLPGKRSYLKDAIGCLASVTDSSISKKIFESLLEKFQFKDGRDEFGKVESHTDASSGEEQRNLSTREKDAQRCVIMELASSLVKGAKEDLINLIYTFAKDTLQNDDEVANHEAYHALSRILEEHTWFCSSQFAELIDLLLGLRSPVDIYSLKSRFACFQTLNDSYFEVVEGHLICFRKVLRVVRAHMDFSV</sequence>
<evidence type="ECO:0000313" key="4">
    <source>
        <dbReference type="Proteomes" id="UP000250321"/>
    </source>
</evidence>
<dbReference type="Proteomes" id="UP000250321">
    <property type="component" value="Unassembled WGS sequence"/>
</dbReference>
<protein>
    <submittedName>
        <fullName evidence="3">RRP12-like protein</fullName>
    </submittedName>
</protein>